<keyword evidence="2" id="KW-1185">Reference proteome</keyword>
<dbReference type="Proteomes" id="UP000798662">
    <property type="component" value="Chromosome 1"/>
</dbReference>
<proteinExistence type="predicted"/>
<evidence type="ECO:0000313" key="2">
    <source>
        <dbReference type="Proteomes" id="UP000798662"/>
    </source>
</evidence>
<gene>
    <name evidence="1" type="ORF">I4F81_002429</name>
</gene>
<accession>A0ACC3BQ18</accession>
<evidence type="ECO:0000313" key="1">
    <source>
        <dbReference type="EMBL" id="KAK1859835.1"/>
    </source>
</evidence>
<organism evidence="1 2">
    <name type="scientific">Pyropia yezoensis</name>
    <name type="common">Susabi-nori</name>
    <name type="synonym">Porphyra yezoensis</name>
    <dbReference type="NCBI Taxonomy" id="2788"/>
    <lineage>
        <taxon>Eukaryota</taxon>
        <taxon>Rhodophyta</taxon>
        <taxon>Bangiophyceae</taxon>
        <taxon>Bangiales</taxon>
        <taxon>Bangiaceae</taxon>
        <taxon>Pyropia</taxon>
    </lineage>
</organism>
<reference evidence="1" key="1">
    <citation type="submission" date="2019-11" db="EMBL/GenBank/DDBJ databases">
        <title>Nori genome reveals adaptations in red seaweeds to the harsh intertidal environment.</title>
        <authorList>
            <person name="Wang D."/>
            <person name="Mao Y."/>
        </authorList>
    </citation>
    <scope>NUCLEOTIDE SEQUENCE</scope>
    <source>
        <tissue evidence="1">Gametophyte</tissue>
    </source>
</reference>
<dbReference type="EMBL" id="CM020618">
    <property type="protein sequence ID" value="KAK1859835.1"/>
    <property type="molecule type" value="Genomic_DNA"/>
</dbReference>
<name>A0ACC3BQ18_PYRYE</name>
<protein>
    <submittedName>
        <fullName evidence="1">Uncharacterized protein</fullName>
    </submittedName>
</protein>
<comment type="caution">
    <text evidence="1">The sequence shown here is derived from an EMBL/GenBank/DDBJ whole genome shotgun (WGS) entry which is preliminary data.</text>
</comment>
<sequence length="689" mass="69265">MGSPGQDKDQAEPPAAPDVARALPTAEANNVGVASSEGRRRGSLGPDTNGRGVPGERMPAPAAADGCIPPVASAEAAGPGAATKTVALPGAVTKAAEPGASTKAATGLGAPTKATTGPGAATEAAAEAATGLGVATVAATGLGAETEAATGLSAAIEAATGPSRHDRQPPSVCTPVANVSSTAAARATVEADSPPPGDAPPPMAAAAFDAPLRATTRRRATDGTGAGSPADDVAAAPAASSATSPPSDGAGGSLAPADGAGKKVKKKKSPPKYLINFPESAEAALRGMDDDGIRRVQARQSRALYALAMILTTLTAVETALAVPGMLFALGYDSAASWLTASLLCLGILSQLPKKLIWRRRPWMSGRAVGLRRDSTSSFPSRAVVCAVVFPIVSLRAYAAEAAYRTAAAPYISSGSGILAAGRQAEFAASAAAFAAAASEEGARARGWGPAALLWRLSPSGSSSALHALSSVSLVSSFVLLTAWSRVHVGAHYPSDTGAGALFGALISSVGSWAHDLWGRSGCATATGACYYAPHAVNLTSETVWARLPYRGLAIAIAVSYAVTLASFKGFWVKCSYVYGLLFSCVTLRWVLLCPVGGTPATPAVALPPLPVQTMSGHMTVVAVFGALLAFGMATRGLHGAFRLINFTVTYFGSLVFIVAWRLRHAAPEMGGPALGAVAEALLRQGTAA</sequence>